<dbReference type="Pfam" id="PF16026">
    <property type="entry name" value="MIEAP"/>
    <property type="match status" value="1"/>
</dbReference>
<reference evidence="3" key="1">
    <citation type="submission" date="2022-08" db="UniProtKB">
        <authorList>
            <consortium name="EnsemblMetazoa"/>
        </authorList>
    </citation>
    <scope>IDENTIFICATION</scope>
    <source>
        <strain evidence="3">05x7-T-G4-1.051#20</strain>
    </source>
</reference>
<evidence type="ECO:0000259" key="2">
    <source>
        <dbReference type="Pfam" id="PF16026"/>
    </source>
</evidence>
<organism evidence="3 4">
    <name type="scientific">Magallana gigas</name>
    <name type="common">Pacific oyster</name>
    <name type="synonym">Crassostrea gigas</name>
    <dbReference type="NCBI Taxonomy" id="29159"/>
    <lineage>
        <taxon>Eukaryota</taxon>
        <taxon>Metazoa</taxon>
        <taxon>Spiralia</taxon>
        <taxon>Lophotrochozoa</taxon>
        <taxon>Mollusca</taxon>
        <taxon>Bivalvia</taxon>
        <taxon>Autobranchia</taxon>
        <taxon>Pteriomorphia</taxon>
        <taxon>Ostreida</taxon>
        <taxon>Ostreoidea</taxon>
        <taxon>Ostreidae</taxon>
        <taxon>Magallana</taxon>
    </lineage>
</organism>
<name>A0A8W8KWP1_MAGGI</name>
<feature type="region of interest" description="Disordered" evidence="1">
    <location>
        <begin position="259"/>
        <end position="303"/>
    </location>
</feature>
<proteinExistence type="predicted"/>
<evidence type="ECO:0000313" key="3">
    <source>
        <dbReference type="EnsemblMetazoa" id="G24918.1:cds"/>
    </source>
</evidence>
<feature type="domain" description="Mitochondria-eating protein C-terminal" evidence="2">
    <location>
        <begin position="608"/>
        <end position="813"/>
    </location>
</feature>
<evidence type="ECO:0000313" key="4">
    <source>
        <dbReference type="Proteomes" id="UP000005408"/>
    </source>
</evidence>
<evidence type="ECO:0000256" key="1">
    <source>
        <dbReference type="SAM" id="MobiDB-lite"/>
    </source>
</evidence>
<keyword evidence="4" id="KW-1185">Reference proteome</keyword>
<dbReference type="InterPro" id="IPR031981">
    <property type="entry name" value="MIEAP_C"/>
</dbReference>
<feature type="compositionally biased region" description="Polar residues" evidence="1">
    <location>
        <begin position="160"/>
        <end position="194"/>
    </location>
</feature>
<dbReference type="Proteomes" id="UP000005408">
    <property type="component" value="Unassembled WGS sequence"/>
</dbReference>
<dbReference type="AlphaFoldDB" id="A0A8W8KWP1"/>
<feature type="region of interest" description="Disordered" evidence="1">
    <location>
        <begin position="1"/>
        <end position="29"/>
    </location>
</feature>
<feature type="compositionally biased region" description="Polar residues" evidence="1">
    <location>
        <begin position="270"/>
        <end position="279"/>
    </location>
</feature>
<dbReference type="EnsemblMetazoa" id="G24918.1">
    <property type="protein sequence ID" value="G24918.1:cds"/>
    <property type="gene ID" value="G24918"/>
</dbReference>
<accession>A0A8W8KWP1</accession>
<protein>
    <recommendedName>
        <fullName evidence="2">Mitochondria-eating protein C-terminal domain-containing protein</fullName>
    </recommendedName>
</protein>
<feature type="region of interest" description="Disordered" evidence="1">
    <location>
        <begin position="131"/>
        <end position="233"/>
    </location>
</feature>
<sequence>MRSLQSCEQVKGMATSKEPIRQLLSRPEIKEKSKNLPNDYFTNAKRQYQNLLDYLRKLQQDYPDKAKTLKRTGKSTRTKKEDFSAALTKDKEISALYTVLNTTESKEEEWDEFYYLLNARYLLKELQKDRHSLPTHQSMHTEKMTPHTTKAYGHDAKASSAFSDRQTMGTVLGSGNNPTHQNIEGRPHSQSTQADGHAKASPTSSDRQTMGIVLGSGNNPTHKNTEGRPDSQSYTEGMAIASDKTKNISDFQKTYHVCSVEPGRQKPEQPTKTGKSEIQPTVKAGKPERQQTDSSSGDIVKTGSEIGRPISQLLLRNSSKEAENEYQILLDGQKEMLKARQMLQTNKKFEKSDIEDITDEQRKESPVLYEYLKKTFENIKDESQDLVKRALSEYIILTAYNHSANKKAKGASAAAPNFSKKDVPCASVNNVNKISQSEYANLKPIQKALNKLKLTCTDLTAAENQYYQLFKRDENFKRRFPEQHRELQVFMTDPEECAIASYKALYYALRRLQKTDSLYREAWEEFFFLITSEQQFIIAESCGKLTKTVYNKHSDTMVIPRKSYEELQNELVEKIKQIDELTSRLSKFASQQLTAGNPNIADLSDKHRPTKIGEFYSELYDNEWSEAFEVIKPLVYPNATEDPDTEYFEEVLRILKNILMAAYEFSAERTEKHLEDIKLTLLGTITDQEKDKAKGTEYDRFVTEHAMKYRKEAAAYAIKVASKAFKRDGLQKFLKQKSEDPKLLAYVDKCVELTWYMRIQDPPMHLHCLQEKETISKAEFAFHGRKGKTTLVCVWPALLLFEGGHLVTKGHVLPEE</sequence>